<dbReference type="InterPro" id="IPR014284">
    <property type="entry name" value="RNA_pol_sigma-70_dom"/>
</dbReference>
<dbReference type="NCBIfam" id="TIGR02937">
    <property type="entry name" value="sigma70-ECF"/>
    <property type="match status" value="1"/>
</dbReference>
<dbReference type="EMBL" id="CP063657">
    <property type="protein sequence ID" value="QOW21883.1"/>
    <property type="molecule type" value="Genomic_DNA"/>
</dbReference>
<keyword evidence="9" id="KW-1185">Reference proteome</keyword>
<dbReference type="InterPro" id="IPR013324">
    <property type="entry name" value="RNA_pol_sigma_r3/r4-like"/>
</dbReference>
<dbReference type="Proteomes" id="UP000593932">
    <property type="component" value="Chromosome"/>
</dbReference>
<accession>A0A7S6UKD0</accession>
<dbReference type="SUPFAM" id="SSF88659">
    <property type="entry name" value="Sigma3 and sigma4 domains of RNA polymerase sigma factors"/>
    <property type="match status" value="1"/>
</dbReference>
<dbReference type="Gene3D" id="1.10.1740.10">
    <property type="match status" value="1"/>
</dbReference>
<name>A0A7S6UKD0_9GAMM</name>
<evidence type="ECO:0000256" key="1">
    <source>
        <dbReference type="ARBA" id="ARBA00010641"/>
    </source>
</evidence>
<dbReference type="InterPro" id="IPR007627">
    <property type="entry name" value="RNA_pol_sigma70_r2"/>
</dbReference>
<dbReference type="PANTHER" id="PTHR43133">
    <property type="entry name" value="RNA POLYMERASE ECF-TYPE SIGMA FACTO"/>
    <property type="match status" value="1"/>
</dbReference>
<evidence type="ECO:0000256" key="2">
    <source>
        <dbReference type="ARBA" id="ARBA00023015"/>
    </source>
</evidence>
<proteinExistence type="inferred from homology"/>
<evidence type="ECO:0000313" key="9">
    <source>
        <dbReference type="Proteomes" id="UP000593932"/>
    </source>
</evidence>
<feature type="region of interest" description="Disordered" evidence="5">
    <location>
        <begin position="85"/>
        <end position="108"/>
    </location>
</feature>
<evidence type="ECO:0000259" key="7">
    <source>
        <dbReference type="Pfam" id="PF08281"/>
    </source>
</evidence>
<keyword evidence="4" id="KW-0804">Transcription</keyword>
<sequence length="168" mass="18807">MSRARPVTDIDAVLREHGAMLFRIASGYTRTNAARDDLAQEMSVAVWKALPAFRGDGPLKAFVARTAQFAALDHVRKRSNRFDGDAIDDSFESHDPRPDEHAGQSQRRQHLLQAVRNLPVGQRECVLLVLEGFSNREIAEILGMPGNTVDQRLSRARQHLRTLLEAAK</sequence>
<evidence type="ECO:0000259" key="6">
    <source>
        <dbReference type="Pfam" id="PF04542"/>
    </source>
</evidence>
<dbReference type="RefSeq" id="WP_194034436.1">
    <property type="nucleotide sequence ID" value="NZ_CP063657.1"/>
</dbReference>
<comment type="similarity">
    <text evidence="1">Belongs to the sigma-70 factor family. ECF subfamily.</text>
</comment>
<dbReference type="InterPro" id="IPR013249">
    <property type="entry name" value="RNA_pol_sigma70_r4_t2"/>
</dbReference>
<dbReference type="SUPFAM" id="SSF88946">
    <property type="entry name" value="Sigma2 domain of RNA polymerase sigma factors"/>
    <property type="match status" value="1"/>
</dbReference>
<dbReference type="Pfam" id="PF04542">
    <property type="entry name" value="Sigma70_r2"/>
    <property type="match status" value="1"/>
</dbReference>
<gene>
    <name evidence="8" type="ORF">INQ42_11760</name>
</gene>
<organism evidence="8 9">
    <name type="scientific">Novilysobacter avium</name>
    <dbReference type="NCBI Taxonomy" id="2781023"/>
    <lineage>
        <taxon>Bacteria</taxon>
        <taxon>Pseudomonadati</taxon>
        <taxon>Pseudomonadota</taxon>
        <taxon>Gammaproteobacteria</taxon>
        <taxon>Lysobacterales</taxon>
        <taxon>Lysobacteraceae</taxon>
        <taxon>Novilysobacter</taxon>
    </lineage>
</organism>
<dbReference type="InterPro" id="IPR039425">
    <property type="entry name" value="RNA_pol_sigma-70-like"/>
</dbReference>
<dbReference type="InterPro" id="IPR036388">
    <property type="entry name" value="WH-like_DNA-bd_sf"/>
</dbReference>
<dbReference type="PANTHER" id="PTHR43133:SF45">
    <property type="entry name" value="RNA POLYMERASE ECF-TYPE SIGMA FACTOR"/>
    <property type="match status" value="1"/>
</dbReference>
<feature type="domain" description="RNA polymerase sigma-70 region 2" evidence="6">
    <location>
        <begin position="15"/>
        <end position="79"/>
    </location>
</feature>
<evidence type="ECO:0000256" key="4">
    <source>
        <dbReference type="ARBA" id="ARBA00023163"/>
    </source>
</evidence>
<reference evidence="8 9" key="1">
    <citation type="submission" date="2020-10" db="EMBL/GenBank/DDBJ databases">
        <title>complete genome sequencing of Lysobacter sp. H23M41.</title>
        <authorList>
            <person name="Bae J.-W."/>
            <person name="Lee S.-Y."/>
        </authorList>
    </citation>
    <scope>NUCLEOTIDE SEQUENCE [LARGE SCALE GENOMIC DNA]</scope>
    <source>
        <strain evidence="8 9">H23M41</strain>
    </source>
</reference>
<feature type="domain" description="RNA polymerase sigma factor 70 region 4 type 2" evidence="7">
    <location>
        <begin position="111"/>
        <end position="160"/>
    </location>
</feature>
<dbReference type="CDD" id="cd06171">
    <property type="entry name" value="Sigma70_r4"/>
    <property type="match status" value="1"/>
</dbReference>
<keyword evidence="2" id="KW-0805">Transcription regulation</keyword>
<evidence type="ECO:0000256" key="3">
    <source>
        <dbReference type="ARBA" id="ARBA00023082"/>
    </source>
</evidence>
<keyword evidence="3" id="KW-0731">Sigma factor</keyword>
<evidence type="ECO:0000256" key="5">
    <source>
        <dbReference type="SAM" id="MobiDB-lite"/>
    </source>
</evidence>
<feature type="compositionally biased region" description="Basic and acidic residues" evidence="5">
    <location>
        <begin position="91"/>
        <end position="102"/>
    </location>
</feature>
<evidence type="ECO:0000313" key="8">
    <source>
        <dbReference type="EMBL" id="QOW21883.1"/>
    </source>
</evidence>
<dbReference type="Pfam" id="PF08281">
    <property type="entry name" value="Sigma70_r4_2"/>
    <property type="match status" value="1"/>
</dbReference>
<protein>
    <submittedName>
        <fullName evidence="8">Sigma-70 family RNA polymerase sigma factor</fullName>
    </submittedName>
</protein>
<dbReference type="Gene3D" id="1.10.10.10">
    <property type="entry name" value="Winged helix-like DNA-binding domain superfamily/Winged helix DNA-binding domain"/>
    <property type="match status" value="1"/>
</dbReference>
<dbReference type="InterPro" id="IPR013325">
    <property type="entry name" value="RNA_pol_sigma_r2"/>
</dbReference>